<keyword evidence="6" id="KW-0472">Membrane</keyword>
<evidence type="ECO:0000256" key="3">
    <source>
        <dbReference type="ARBA" id="ARBA00022676"/>
    </source>
</evidence>
<sequence length="398" mass="46686">MTRNICPSPQISVCCVLLCFVFFDIICLGFLIYCRDSFCSFFQRPSPRAFFPLEPLQETSTSSIFHSPEVFKLDYAEMERRFKIFLYPDGDPNMYYHTPRSLSGKYTSEGYFFKNIRESRFLTNDPESAHLFFIPISCHKMRGKGLSYENMTRTVQEYVESLMVKYPFWNRTLGADHFFVTCHDIGFKATVGVAHLVKNSIRVACTRGDDDGYIPHKDFPLPQIVQPFSLPAARFDPENRYALGFWAGSLKSELRRELVSAWQNDTELDIQSNYMINVPHLEKFNTAKFCICPGWSHVHGSRIALSIHHGCVPVIMSDHHDLPFNDILDWSKFSIIIKEDEVQQIKHILERISYDRFKSLHYNTVQVQRHLQWNSPPIKYDAFHMVMYQLWRRRHVTK</sequence>
<evidence type="ECO:0000256" key="1">
    <source>
        <dbReference type="ARBA" id="ARBA00004323"/>
    </source>
</evidence>
<dbReference type="GO" id="GO:0000139">
    <property type="term" value="C:Golgi membrane"/>
    <property type="evidence" value="ECO:0007669"/>
    <property type="project" value="UniProtKB-SubCell"/>
</dbReference>
<dbReference type="PANTHER" id="PTHR11062">
    <property type="entry name" value="EXOSTOSIN HEPARAN SULFATE GLYCOSYLTRANSFERASE -RELATED"/>
    <property type="match status" value="1"/>
</dbReference>
<dbReference type="Proteomes" id="UP000026915">
    <property type="component" value="Chromosome 2"/>
</dbReference>
<evidence type="ECO:0000256" key="5">
    <source>
        <dbReference type="ARBA" id="ARBA00023034"/>
    </source>
</evidence>
<dbReference type="InterPro" id="IPR004263">
    <property type="entry name" value="Exostosin"/>
</dbReference>
<keyword evidence="6" id="KW-0812">Transmembrane</keyword>
<comment type="subcellular location">
    <subcellularLocation>
        <location evidence="1">Golgi apparatus membrane</location>
        <topology evidence="1">Single-pass type II membrane protein</topology>
    </subcellularLocation>
</comment>
<reference evidence="8 9" key="1">
    <citation type="journal article" date="2013" name="Genome Biol.">
        <title>The genome sequence of the most widely cultivated cacao type and its use to identify candidate genes regulating pod color.</title>
        <authorList>
            <person name="Motamayor J.C."/>
            <person name="Mockaitis K."/>
            <person name="Schmutz J."/>
            <person name="Haiminen N."/>
            <person name="Iii D.L."/>
            <person name="Cornejo O."/>
            <person name="Findley S.D."/>
            <person name="Zheng P."/>
            <person name="Utro F."/>
            <person name="Royaert S."/>
            <person name="Saski C."/>
            <person name="Jenkins J."/>
            <person name="Podicheti R."/>
            <person name="Zhao M."/>
            <person name="Scheffler B.E."/>
            <person name="Stack J.C."/>
            <person name="Feltus F.A."/>
            <person name="Mustiga G.M."/>
            <person name="Amores F."/>
            <person name="Phillips W."/>
            <person name="Marelli J.P."/>
            <person name="May G.D."/>
            <person name="Shapiro H."/>
            <person name="Ma J."/>
            <person name="Bustamante C.D."/>
            <person name="Schnell R.J."/>
            <person name="Main D."/>
            <person name="Gilbert D."/>
            <person name="Parida L."/>
            <person name="Kuhn D.N."/>
        </authorList>
    </citation>
    <scope>NUCLEOTIDE SEQUENCE [LARGE SCALE GENOMIC DNA]</scope>
    <source>
        <strain evidence="9">cv. Matina 1-6</strain>
    </source>
</reference>
<dbReference type="Pfam" id="PF03016">
    <property type="entry name" value="Exostosin_GT47"/>
    <property type="match status" value="1"/>
</dbReference>
<name>A0A061E2U2_THECC</name>
<dbReference type="Gramene" id="EOX98641">
    <property type="protein sequence ID" value="EOX98641"/>
    <property type="gene ID" value="TCM_007352"/>
</dbReference>
<gene>
    <name evidence="8" type="ORF">TCM_007352</name>
</gene>
<dbReference type="EMBL" id="CM001880">
    <property type="protein sequence ID" value="EOX98641.1"/>
    <property type="molecule type" value="Genomic_DNA"/>
</dbReference>
<keyword evidence="9" id="KW-1185">Reference proteome</keyword>
<feature type="domain" description="Exostosin GT47" evidence="7">
    <location>
        <begin position="79"/>
        <end position="351"/>
    </location>
</feature>
<dbReference type="InParanoid" id="A0A061E2U2"/>
<keyword evidence="3" id="KW-0808">Transferase</keyword>
<evidence type="ECO:0000259" key="7">
    <source>
        <dbReference type="Pfam" id="PF03016"/>
    </source>
</evidence>
<dbReference type="HOGENOM" id="CLU_025166_0_1_1"/>
<dbReference type="InterPro" id="IPR040911">
    <property type="entry name" value="Exostosin_GT47"/>
</dbReference>
<keyword evidence="5" id="KW-0333">Golgi apparatus</keyword>
<feature type="transmembrane region" description="Helical" evidence="6">
    <location>
        <begin position="12"/>
        <end position="33"/>
    </location>
</feature>
<proteinExistence type="inferred from homology"/>
<protein>
    <submittedName>
        <fullName evidence="8">Exostosin family protein</fullName>
    </submittedName>
</protein>
<organism evidence="8 9">
    <name type="scientific">Theobroma cacao</name>
    <name type="common">Cacao</name>
    <name type="synonym">Cocoa</name>
    <dbReference type="NCBI Taxonomy" id="3641"/>
    <lineage>
        <taxon>Eukaryota</taxon>
        <taxon>Viridiplantae</taxon>
        <taxon>Streptophyta</taxon>
        <taxon>Embryophyta</taxon>
        <taxon>Tracheophyta</taxon>
        <taxon>Spermatophyta</taxon>
        <taxon>Magnoliopsida</taxon>
        <taxon>eudicotyledons</taxon>
        <taxon>Gunneridae</taxon>
        <taxon>Pentapetalae</taxon>
        <taxon>rosids</taxon>
        <taxon>malvids</taxon>
        <taxon>Malvales</taxon>
        <taxon>Malvaceae</taxon>
        <taxon>Byttnerioideae</taxon>
        <taxon>Theobroma</taxon>
    </lineage>
</organism>
<dbReference type="PANTHER" id="PTHR11062:SF43">
    <property type="entry name" value="EXOSTOSIN FAMILY PROTEIN"/>
    <property type="match status" value="1"/>
</dbReference>
<dbReference type="eggNOG" id="KOG1021">
    <property type="taxonomic scope" value="Eukaryota"/>
</dbReference>
<evidence type="ECO:0000313" key="8">
    <source>
        <dbReference type="EMBL" id="EOX98641.1"/>
    </source>
</evidence>
<dbReference type="OMA" id="CISNEST"/>
<dbReference type="GO" id="GO:0016757">
    <property type="term" value="F:glycosyltransferase activity"/>
    <property type="evidence" value="ECO:0007669"/>
    <property type="project" value="UniProtKB-KW"/>
</dbReference>
<evidence type="ECO:0000313" key="9">
    <source>
        <dbReference type="Proteomes" id="UP000026915"/>
    </source>
</evidence>
<keyword evidence="3" id="KW-0328">Glycosyltransferase</keyword>
<keyword evidence="6" id="KW-1133">Transmembrane helix</keyword>
<evidence type="ECO:0000256" key="2">
    <source>
        <dbReference type="ARBA" id="ARBA00010271"/>
    </source>
</evidence>
<dbReference type="AlphaFoldDB" id="A0A061E2U2"/>
<evidence type="ECO:0000256" key="4">
    <source>
        <dbReference type="ARBA" id="ARBA00022968"/>
    </source>
</evidence>
<evidence type="ECO:0000256" key="6">
    <source>
        <dbReference type="SAM" id="Phobius"/>
    </source>
</evidence>
<keyword evidence="4" id="KW-0735">Signal-anchor</keyword>
<comment type="similarity">
    <text evidence="2">Belongs to the glycosyltransferase 47 family.</text>
</comment>
<accession>A0A061E2U2</accession>